<evidence type="ECO:0000313" key="3">
    <source>
        <dbReference type="EMBL" id="OQV22832.1"/>
    </source>
</evidence>
<keyword evidence="2" id="KW-0472">Membrane</keyword>
<organism evidence="3 4">
    <name type="scientific">Hypsibius exemplaris</name>
    <name type="common">Freshwater tardigrade</name>
    <dbReference type="NCBI Taxonomy" id="2072580"/>
    <lineage>
        <taxon>Eukaryota</taxon>
        <taxon>Metazoa</taxon>
        <taxon>Ecdysozoa</taxon>
        <taxon>Tardigrada</taxon>
        <taxon>Eutardigrada</taxon>
        <taxon>Parachela</taxon>
        <taxon>Hypsibioidea</taxon>
        <taxon>Hypsibiidae</taxon>
        <taxon>Hypsibius</taxon>
    </lineage>
</organism>
<feature type="transmembrane region" description="Helical" evidence="2">
    <location>
        <begin position="163"/>
        <end position="182"/>
    </location>
</feature>
<feature type="compositionally biased region" description="Low complexity" evidence="1">
    <location>
        <begin position="22"/>
        <end position="35"/>
    </location>
</feature>
<gene>
    <name evidence="3" type="ORF">BV898_03265</name>
</gene>
<comment type="caution">
    <text evidence="3">The sequence shown here is derived from an EMBL/GenBank/DDBJ whole genome shotgun (WGS) entry which is preliminary data.</text>
</comment>
<reference evidence="4" key="1">
    <citation type="submission" date="2017-01" db="EMBL/GenBank/DDBJ databases">
        <title>Comparative genomics of anhydrobiosis in the tardigrade Hypsibius dujardini.</title>
        <authorList>
            <person name="Yoshida Y."/>
            <person name="Koutsovoulos G."/>
            <person name="Laetsch D."/>
            <person name="Stevens L."/>
            <person name="Kumar S."/>
            <person name="Horikawa D."/>
            <person name="Ishino K."/>
            <person name="Komine S."/>
            <person name="Tomita M."/>
            <person name="Blaxter M."/>
            <person name="Arakawa K."/>
        </authorList>
    </citation>
    <scope>NUCLEOTIDE SEQUENCE [LARGE SCALE GENOMIC DNA]</scope>
    <source>
        <strain evidence="4">Z151</strain>
    </source>
</reference>
<protein>
    <recommendedName>
        <fullName evidence="5">MARVEL domain-containing protein</fullName>
    </recommendedName>
</protein>
<proteinExistence type="predicted"/>
<evidence type="ECO:0008006" key="5">
    <source>
        <dbReference type="Google" id="ProtNLM"/>
    </source>
</evidence>
<name>A0A1W0X688_HYPEX</name>
<evidence type="ECO:0000313" key="4">
    <source>
        <dbReference type="Proteomes" id="UP000192578"/>
    </source>
</evidence>
<feature type="compositionally biased region" description="Pro residues" evidence="1">
    <location>
        <begin position="1"/>
        <end position="10"/>
    </location>
</feature>
<feature type="transmembrane region" description="Helical" evidence="2">
    <location>
        <begin position="91"/>
        <end position="118"/>
    </location>
</feature>
<feature type="transmembrane region" description="Helical" evidence="2">
    <location>
        <begin position="58"/>
        <end position="79"/>
    </location>
</feature>
<evidence type="ECO:0000256" key="2">
    <source>
        <dbReference type="SAM" id="Phobius"/>
    </source>
</evidence>
<keyword evidence="2" id="KW-0812">Transmembrane</keyword>
<feature type="transmembrane region" description="Helical" evidence="2">
    <location>
        <begin position="125"/>
        <end position="151"/>
    </location>
</feature>
<dbReference type="EMBL" id="MTYJ01000015">
    <property type="protein sequence ID" value="OQV22832.1"/>
    <property type="molecule type" value="Genomic_DNA"/>
</dbReference>
<dbReference type="Proteomes" id="UP000192578">
    <property type="component" value="Unassembled WGS sequence"/>
</dbReference>
<sequence length="190" mass="20489">MSKMPEPPPVAHHYPTQPYPPQGQQQQQPYPGPGQVTHHTTVIVRDEGCCGLRGRVQWVIGFNIVLGIINLLTGIVFATAGIDSSSRDGQFFMSTLAGLDITVGILMIIAGICLACALSKKVPALFTVWFVLIGMYAILNIALLGYAGYIYSKSNVSGTSSSFIVICVINLIIQVACISTVIKFKQSPLY</sequence>
<keyword evidence="2" id="KW-1133">Transmembrane helix</keyword>
<dbReference type="AlphaFoldDB" id="A0A1W0X688"/>
<keyword evidence="4" id="KW-1185">Reference proteome</keyword>
<feature type="region of interest" description="Disordered" evidence="1">
    <location>
        <begin position="1"/>
        <end position="36"/>
    </location>
</feature>
<evidence type="ECO:0000256" key="1">
    <source>
        <dbReference type="SAM" id="MobiDB-lite"/>
    </source>
</evidence>
<accession>A0A1W0X688</accession>